<evidence type="ECO:0000256" key="2">
    <source>
        <dbReference type="ARBA" id="ARBA00023015"/>
    </source>
</evidence>
<dbReference type="GO" id="GO:0005634">
    <property type="term" value="C:nucleus"/>
    <property type="evidence" value="ECO:0007669"/>
    <property type="project" value="UniProtKB-SubCell"/>
</dbReference>
<dbReference type="PROSITE" id="PS50006">
    <property type="entry name" value="FHA_DOMAIN"/>
    <property type="match status" value="1"/>
</dbReference>
<dbReference type="SMART" id="SM00240">
    <property type="entry name" value="FHA"/>
    <property type="match status" value="1"/>
</dbReference>
<dbReference type="GO" id="GO:0045893">
    <property type="term" value="P:positive regulation of DNA-templated transcription"/>
    <property type="evidence" value="ECO:0007669"/>
    <property type="project" value="UniProtKB-ARBA"/>
</dbReference>
<keyword evidence="11" id="KW-1185">Reference proteome</keyword>
<feature type="region of interest" description="Disordered" evidence="7">
    <location>
        <begin position="408"/>
        <end position="434"/>
    </location>
</feature>
<dbReference type="InterPro" id="IPR036390">
    <property type="entry name" value="WH_DNA-bd_sf"/>
</dbReference>
<evidence type="ECO:0000313" key="12">
    <source>
        <dbReference type="WBParaSite" id="BPAG_0000856501-mRNA-1"/>
    </source>
</evidence>
<feature type="compositionally biased region" description="Basic residues" evidence="7">
    <location>
        <begin position="880"/>
        <end position="897"/>
    </location>
</feature>
<keyword evidence="3 6" id="KW-0238">DNA-binding</keyword>
<feature type="region of interest" description="Disordered" evidence="7">
    <location>
        <begin position="874"/>
        <end position="897"/>
    </location>
</feature>
<evidence type="ECO:0000313" key="11">
    <source>
        <dbReference type="Proteomes" id="UP000278627"/>
    </source>
</evidence>
<dbReference type="PRINTS" id="PR00053">
    <property type="entry name" value="FORKHEAD"/>
</dbReference>
<evidence type="ECO:0000256" key="5">
    <source>
        <dbReference type="ARBA" id="ARBA00023242"/>
    </source>
</evidence>
<dbReference type="Gene3D" id="2.60.200.20">
    <property type="match status" value="1"/>
</dbReference>
<dbReference type="Gene3D" id="1.10.10.10">
    <property type="entry name" value="Winged helix-like DNA-binding domain superfamily/Winged helix DNA-binding domain"/>
    <property type="match status" value="1"/>
</dbReference>
<dbReference type="Pfam" id="PF00250">
    <property type="entry name" value="Forkhead"/>
    <property type="match status" value="1"/>
</dbReference>
<dbReference type="STRING" id="6280.A0A0N4TJS5"/>
<evidence type="ECO:0000259" key="9">
    <source>
        <dbReference type="PROSITE" id="PS50039"/>
    </source>
</evidence>
<dbReference type="EMBL" id="UZAD01013136">
    <property type="protein sequence ID" value="VDN89713.1"/>
    <property type="molecule type" value="Genomic_DNA"/>
</dbReference>
<accession>A0A0N4TJS5</accession>
<dbReference type="PROSITE" id="PS50039">
    <property type="entry name" value="FORK_HEAD_3"/>
    <property type="match status" value="1"/>
</dbReference>
<dbReference type="InterPro" id="IPR036388">
    <property type="entry name" value="WH-like_DNA-bd_sf"/>
</dbReference>
<dbReference type="GO" id="GO:0003700">
    <property type="term" value="F:DNA-binding transcription factor activity"/>
    <property type="evidence" value="ECO:0007669"/>
    <property type="project" value="InterPro"/>
</dbReference>
<dbReference type="InterPro" id="IPR018122">
    <property type="entry name" value="TF_fork_head_CS_1"/>
</dbReference>
<feature type="domain" description="FHA" evidence="8">
    <location>
        <begin position="153"/>
        <end position="207"/>
    </location>
</feature>
<keyword evidence="2" id="KW-0805">Transcription regulation</keyword>
<reference evidence="12" key="1">
    <citation type="submission" date="2017-02" db="UniProtKB">
        <authorList>
            <consortium name="WormBaseParasite"/>
        </authorList>
    </citation>
    <scope>IDENTIFICATION</scope>
</reference>
<evidence type="ECO:0000256" key="7">
    <source>
        <dbReference type="SAM" id="MobiDB-lite"/>
    </source>
</evidence>
<dbReference type="FunFam" id="1.10.10.10:FF:000030">
    <property type="entry name" value="Forkhead box protein K2"/>
    <property type="match status" value="1"/>
</dbReference>
<dbReference type="PANTHER" id="PTHR45881">
    <property type="entry name" value="CHECKPOINT SUPPRESSOR 1-LIKE, ISOFORM A-RELATED"/>
    <property type="match status" value="1"/>
</dbReference>
<keyword evidence="4" id="KW-0804">Transcription</keyword>
<gene>
    <name evidence="10" type="ORF">BPAG_LOCUS8527</name>
</gene>
<dbReference type="SUPFAM" id="SSF49879">
    <property type="entry name" value="SMAD/FHA domain"/>
    <property type="match status" value="1"/>
</dbReference>
<dbReference type="PANTHER" id="PTHR45881:SF6">
    <property type="entry name" value="FORK-HEAD DOMAIN-CONTAINING PROTEIN"/>
    <property type="match status" value="1"/>
</dbReference>
<feature type="region of interest" description="Disordered" evidence="7">
    <location>
        <begin position="1349"/>
        <end position="1382"/>
    </location>
</feature>
<dbReference type="PROSITE" id="PS00658">
    <property type="entry name" value="FORK_HEAD_2"/>
    <property type="match status" value="1"/>
</dbReference>
<dbReference type="SUPFAM" id="SSF46785">
    <property type="entry name" value="Winged helix' DNA-binding domain"/>
    <property type="match status" value="1"/>
</dbReference>
<reference evidence="10 11" key="2">
    <citation type="submission" date="2018-11" db="EMBL/GenBank/DDBJ databases">
        <authorList>
            <consortium name="Pathogen Informatics"/>
        </authorList>
    </citation>
    <scope>NUCLEOTIDE SEQUENCE [LARGE SCALE GENOMIC DNA]</scope>
</reference>
<evidence type="ECO:0000256" key="6">
    <source>
        <dbReference type="PROSITE-ProRule" id="PRU00089"/>
    </source>
</evidence>
<dbReference type="InterPro" id="IPR008984">
    <property type="entry name" value="SMAD_FHA_dom_sf"/>
</dbReference>
<dbReference type="Proteomes" id="UP000278627">
    <property type="component" value="Unassembled WGS sequence"/>
</dbReference>
<dbReference type="InterPro" id="IPR030456">
    <property type="entry name" value="TF_fork_head_CS_2"/>
</dbReference>
<dbReference type="CDD" id="cd20026">
    <property type="entry name" value="FH_FOXK"/>
    <property type="match status" value="1"/>
</dbReference>
<evidence type="ECO:0000256" key="1">
    <source>
        <dbReference type="ARBA" id="ARBA00004123"/>
    </source>
</evidence>
<dbReference type="PROSITE" id="PS00657">
    <property type="entry name" value="FORK_HEAD_1"/>
    <property type="match status" value="1"/>
</dbReference>
<proteinExistence type="predicted"/>
<sequence>MCVFQHGFFKLKTSGLLCLMTRSNTIDNKLGAVAGVAKEYLTCSAKMSGSNKLEIIGNEMCNKAATSTLMSADRTSSTAEAVINSVVNRQHEALKTGKPNIETQVSPIREILEIRRNNLSGELLVGWIGEPAFHPLALIRGPSGTFAVSKKVVIIGRDSANSITDLVVQESNYVSKCHVILYHTGQQNRWNIKVNGKNGVFINGIMYGQSEQARSIPFSVSAVITTVYWIQSYVIFLNDRAFDSAGFFEWNTEISVSSICNNDRTRNCPILVYYYKCKGYLMGKAIQNTIIQTSNFGCFCCIFHFPSTHIVILFRGVEPLPGTANSLDCNVQLTGNEIDSAVSLADEYGCISAKCSVSLIFEPRKRGTAFALTESDKTFYLSNKPHMEECTNIPTTEHSELVQIPSGTSAGADVNTGSPTSMSTSSSGRNCKEDYEISDEKPPYSYTQLIVQAILSSPDRQTTLSDIYNYITSRYPWYRKTDKGWRNSIRHNLSLNRYFIKVARSQEGPGKGSFWKIESTALRNIELAYKKRKSKSSKCNKFSNLIINSGPKSDNIMTCAVLVSEIERIETDSYTADRQFIFDAEVCEEILVSSNGSTNNSSNSNNSSSFFSSDSSSSNGNSNTTISSVSSIISNSNSISCNNTRMNASGRIPSYFAGMSFVNIFELFLFLWKRRTLPMFSNLSKNVRDFNCNHFTLLSGSLIVPRSRLSGIDPSTNIQFSPPESLFPLHQPQSCIFPAEESKLMFFLDNNPRLKKDITVFPMQDNKVLTEEVGFEHSVPRSPKNVSGTEFHSCGGTFKVHQSVEDGRSRLQICPSAPEYRSVNINKLPEALSSNTLHLIAPYAQNGTNSLSTTPVQEVLQGQSGVNLMLSSSNELQHHQANRKRAQPHHSNRRRNHTYSSLVEPIISEKMMVTPGHLYIRPEQQRISTSDAQQVVGTKNYIGDAKVVVGSEQGGCFTQLPIVRKYGVDESVKLNAPEMQRLSRDDFMPDMLIQRKRTCTDDITARKQHRVTKKLKEAAEQKKTFGVQLASGAAQTNNESTTWTGNPVPTLPSHITLETATLTNPNFLAQQFQTADNINGNQVEPNTVENNSALDKLKLAAIFSYAKSELLRNNLFREMLSQLHPNCGTNLNSQMQTSTSTTTQQANNWQATAMQNAELVALYQQLLAKPDMVNTIQSTQPVNAPVTGVTSQNLPNFNPLLSNAASMMIISQLEAAAYIQYQSKIQQMSASSMSLEYLSNYVNYIKMLAGFSVAQSQPQPSDPVAPTNGEQQQYQNVQEAQSRFIFPNYSFPTTFPLNSVLTHNLNLNTNQWLNYYMRLLAIQSSPVGPSTSSTTSLWNPLSTPTLQNAAPAPVPNVQKEPCDLTTQRNGGGGSGGSRERHPNDLEVAEILASIADTPSGHKGIFIGIFSEFLS</sequence>
<dbReference type="InterPro" id="IPR000253">
    <property type="entry name" value="FHA_dom"/>
</dbReference>
<dbReference type="GO" id="GO:0006357">
    <property type="term" value="P:regulation of transcription by RNA polymerase II"/>
    <property type="evidence" value="ECO:0007669"/>
    <property type="project" value="UniProtKB-ARBA"/>
</dbReference>
<evidence type="ECO:0000259" key="8">
    <source>
        <dbReference type="PROSITE" id="PS50006"/>
    </source>
</evidence>
<organism evidence="12">
    <name type="scientific">Brugia pahangi</name>
    <name type="common">Filarial nematode worm</name>
    <dbReference type="NCBI Taxonomy" id="6280"/>
    <lineage>
        <taxon>Eukaryota</taxon>
        <taxon>Metazoa</taxon>
        <taxon>Ecdysozoa</taxon>
        <taxon>Nematoda</taxon>
        <taxon>Chromadorea</taxon>
        <taxon>Rhabditida</taxon>
        <taxon>Spirurina</taxon>
        <taxon>Spiruromorpha</taxon>
        <taxon>Filarioidea</taxon>
        <taxon>Onchocercidae</taxon>
        <taxon>Brugia</taxon>
    </lineage>
</organism>
<dbReference type="SMART" id="SM00339">
    <property type="entry name" value="FH"/>
    <property type="match status" value="1"/>
</dbReference>
<dbReference type="GO" id="GO:0043565">
    <property type="term" value="F:sequence-specific DNA binding"/>
    <property type="evidence" value="ECO:0007669"/>
    <property type="project" value="InterPro"/>
</dbReference>
<evidence type="ECO:0000256" key="4">
    <source>
        <dbReference type="ARBA" id="ARBA00023163"/>
    </source>
</evidence>
<dbReference type="InterPro" id="IPR001766">
    <property type="entry name" value="Fork_head_dom"/>
</dbReference>
<dbReference type="WBParaSite" id="BPAG_0000856501-mRNA-1">
    <property type="protein sequence ID" value="BPAG_0000856501-mRNA-1"/>
    <property type="gene ID" value="BPAG_0000856501"/>
</dbReference>
<feature type="DNA-binding region" description="Fork-head" evidence="6">
    <location>
        <begin position="441"/>
        <end position="536"/>
    </location>
</feature>
<dbReference type="Pfam" id="PF00498">
    <property type="entry name" value="FHA"/>
    <property type="match status" value="1"/>
</dbReference>
<protein>
    <submittedName>
        <fullName evidence="12">Fork-head domain-containing protein</fullName>
    </submittedName>
</protein>
<feature type="compositionally biased region" description="Low complexity" evidence="7">
    <location>
        <begin position="416"/>
        <end position="428"/>
    </location>
</feature>
<feature type="domain" description="Fork-head" evidence="9">
    <location>
        <begin position="441"/>
        <end position="536"/>
    </location>
</feature>
<name>A0A0N4TJS5_BRUPA</name>
<evidence type="ECO:0000313" key="10">
    <source>
        <dbReference type="EMBL" id="VDN89713.1"/>
    </source>
</evidence>
<evidence type="ECO:0000256" key="3">
    <source>
        <dbReference type="ARBA" id="ARBA00023125"/>
    </source>
</evidence>
<keyword evidence="5 6" id="KW-0539">Nucleus</keyword>
<comment type="subcellular location">
    <subcellularLocation>
        <location evidence="1 6">Nucleus</location>
    </subcellularLocation>
</comment>